<feature type="region of interest" description="Disordered" evidence="1">
    <location>
        <begin position="24"/>
        <end position="53"/>
    </location>
</feature>
<dbReference type="EMBL" id="MOOB01000005">
    <property type="protein sequence ID" value="OQE93704.1"/>
    <property type="molecule type" value="Genomic_DNA"/>
</dbReference>
<keyword evidence="3" id="KW-1185">Reference proteome</keyword>
<evidence type="ECO:0000313" key="3">
    <source>
        <dbReference type="Proteomes" id="UP000191691"/>
    </source>
</evidence>
<organism evidence="2 3">
    <name type="scientific">Penicillium nalgiovense</name>
    <dbReference type="NCBI Taxonomy" id="60175"/>
    <lineage>
        <taxon>Eukaryota</taxon>
        <taxon>Fungi</taxon>
        <taxon>Dikarya</taxon>
        <taxon>Ascomycota</taxon>
        <taxon>Pezizomycotina</taxon>
        <taxon>Eurotiomycetes</taxon>
        <taxon>Eurotiomycetidae</taxon>
        <taxon>Eurotiales</taxon>
        <taxon>Aspergillaceae</taxon>
        <taxon>Penicillium</taxon>
    </lineage>
</organism>
<dbReference type="AlphaFoldDB" id="A0A1V6Z2H8"/>
<evidence type="ECO:0000313" key="2">
    <source>
        <dbReference type="EMBL" id="OQE93704.1"/>
    </source>
</evidence>
<name>A0A1V6Z2H8_PENNA</name>
<gene>
    <name evidence="2" type="ORF">PENNAL_c0005G12005</name>
</gene>
<comment type="caution">
    <text evidence="2">The sequence shown here is derived from an EMBL/GenBank/DDBJ whole genome shotgun (WGS) entry which is preliminary data.</text>
</comment>
<reference evidence="3" key="1">
    <citation type="journal article" date="2017" name="Nat. Microbiol.">
        <title>Global analysis of biosynthetic gene clusters reveals vast potential of secondary metabolite production in Penicillium species.</title>
        <authorList>
            <person name="Nielsen J.C."/>
            <person name="Grijseels S."/>
            <person name="Prigent S."/>
            <person name="Ji B."/>
            <person name="Dainat J."/>
            <person name="Nielsen K.F."/>
            <person name="Frisvad J.C."/>
            <person name="Workman M."/>
            <person name="Nielsen J."/>
        </authorList>
    </citation>
    <scope>NUCLEOTIDE SEQUENCE [LARGE SCALE GENOMIC DNA]</scope>
    <source>
        <strain evidence="3">IBT 13039</strain>
    </source>
</reference>
<protein>
    <submittedName>
        <fullName evidence="2">Uncharacterized protein</fullName>
    </submittedName>
</protein>
<proteinExistence type="predicted"/>
<dbReference type="STRING" id="60175.A0A1V6Z2H8"/>
<evidence type="ECO:0000256" key="1">
    <source>
        <dbReference type="SAM" id="MobiDB-lite"/>
    </source>
</evidence>
<sequence>MPEIQQLLRSIAIINSPSTHRKDLENYQQLCSNNETGGKPRRASDAPSDQMSTRGISQTIHIAADLQRLACIERVAENAPHEIYVIGAPTKKQGVSTRITLM</sequence>
<accession>A0A1V6Z2H8</accession>
<feature type="compositionally biased region" description="Polar residues" evidence="1">
    <location>
        <begin position="26"/>
        <end position="36"/>
    </location>
</feature>
<dbReference type="Proteomes" id="UP000191691">
    <property type="component" value="Unassembled WGS sequence"/>
</dbReference>